<dbReference type="KEGG" id="ttk:TST_1452"/>
<dbReference type="AlphaFoldDB" id="A0A0S3QV99"/>
<dbReference type="STRING" id="1298851.TST_1452"/>
<dbReference type="PATRIC" id="fig|1298851.3.peg.1526"/>
<dbReference type="RefSeq" id="WP_068550238.1">
    <property type="nucleotide sequence ID" value="NZ_AP013035.1"/>
</dbReference>
<feature type="domain" description="HDOD" evidence="1">
    <location>
        <begin position="27"/>
        <end position="222"/>
    </location>
</feature>
<keyword evidence="3" id="KW-1185">Reference proteome</keyword>
<keyword evidence="2" id="KW-0378">Hydrolase</keyword>
<evidence type="ECO:0000313" key="2">
    <source>
        <dbReference type="EMBL" id="BAT72239.1"/>
    </source>
</evidence>
<dbReference type="Proteomes" id="UP000063234">
    <property type="component" value="Chromosome"/>
</dbReference>
<organism evidence="2 3">
    <name type="scientific">Thermosulfidibacter takaii (strain DSM 17441 / JCM 13301 / NBRC 103674 / ABI70S6)</name>
    <dbReference type="NCBI Taxonomy" id="1298851"/>
    <lineage>
        <taxon>Bacteria</taxon>
        <taxon>Pseudomonadati</taxon>
        <taxon>Thermosulfidibacterota</taxon>
        <taxon>Thermosulfidibacteria</taxon>
        <taxon>Thermosulfidibacterales</taxon>
        <taxon>Thermosulfidibacteraceae</taxon>
    </lineage>
</organism>
<proteinExistence type="predicted"/>
<dbReference type="InterPro" id="IPR013976">
    <property type="entry name" value="HDOD"/>
</dbReference>
<protein>
    <submittedName>
        <fullName evidence="2">Metal-dependent hydrolase HDOD</fullName>
    </submittedName>
</protein>
<dbReference type="GO" id="GO:0016787">
    <property type="term" value="F:hydrolase activity"/>
    <property type="evidence" value="ECO:0007669"/>
    <property type="project" value="UniProtKB-KW"/>
</dbReference>
<dbReference type="EMBL" id="AP013035">
    <property type="protein sequence ID" value="BAT72239.1"/>
    <property type="molecule type" value="Genomic_DNA"/>
</dbReference>
<dbReference type="SUPFAM" id="SSF109604">
    <property type="entry name" value="HD-domain/PDEase-like"/>
    <property type="match status" value="1"/>
</dbReference>
<evidence type="ECO:0000313" key="3">
    <source>
        <dbReference type="Proteomes" id="UP000063234"/>
    </source>
</evidence>
<dbReference type="Gene3D" id="1.10.3210.10">
    <property type="entry name" value="Hypothetical protein af1432"/>
    <property type="match status" value="1"/>
</dbReference>
<sequence length="310" mass="35198">MKIFEKIKRYATLTTGNFEKLFGNREIPVLPEAVLKLVDALKKHDVHQKEIAEIISSDPGLSIQVLKVANSAFFSFRSEIKTIYQAVNVLGFRNIESIAITYGVQKAVKDPDVGDFDFNLFWSTSLYRALISKELSSRYNLGSPDEAFTGSLLQDIALPVLLKDWFNEYKIVYEEWLRSEKPLSEIENKKLSWNHAQAGAWMAKKWHLPSILVCCIGLHIEKIERIIKLELDKTSVVPVALSSKIPFKNVTEALQLKEEANIVGLQLQDILDTADKAYKTLEEIASIFNIKQIKVTPPSQQLNELKIALH</sequence>
<dbReference type="Pfam" id="PF08668">
    <property type="entry name" value="HDOD"/>
    <property type="match status" value="1"/>
</dbReference>
<reference evidence="3" key="1">
    <citation type="journal article" date="2018" name="Science">
        <title>A primordial and reversible TCA cycle in a facultatively chemolithoautotrophic thermophile.</title>
        <authorList>
            <person name="Nunoura T."/>
            <person name="Chikaraishi Y."/>
            <person name="Izaki R."/>
            <person name="Suwa T."/>
            <person name="Sato T."/>
            <person name="Harada T."/>
            <person name="Mori K."/>
            <person name="Kato Y."/>
            <person name="Miyazaki M."/>
            <person name="Shimamura S."/>
            <person name="Yanagawa K."/>
            <person name="Shuto A."/>
            <person name="Ohkouchi N."/>
            <person name="Fujita N."/>
            <person name="Takaki Y."/>
            <person name="Atomi H."/>
            <person name="Takai K."/>
        </authorList>
    </citation>
    <scope>NUCLEOTIDE SEQUENCE [LARGE SCALE GENOMIC DNA]</scope>
    <source>
        <strain evidence="3">DSM 17441 / JCM 13301 / NBRC 103674 / ABI70S6</strain>
    </source>
</reference>
<dbReference type="InterPro" id="IPR052340">
    <property type="entry name" value="RNase_Y/CdgJ"/>
</dbReference>
<dbReference type="PANTHER" id="PTHR33525:SF3">
    <property type="entry name" value="RIBONUCLEASE Y"/>
    <property type="match status" value="1"/>
</dbReference>
<dbReference type="OrthoDB" id="9784953at2"/>
<dbReference type="PANTHER" id="PTHR33525">
    <property type="match status" value="1"/>
</dbReference>
<gene>
    <name evidence="2" type="ORF">TST_1452</name>
</gene>
<name>A0A0S3QV99_THET7</name>
<evidence type="ECO:0000259" key="1">
    <source>
        <dbReference type="PROSITE" id="PS51833"/>
    </source>
</evidence>
<dbReference type="PROSITE" id="PS51833">
    <property type="entry name" value="HDOD"/>
    <property type="match status" value="1"/>
</dbReference>
<accession>A0A0S3QV99</accession>